<dbReference type="Proteomes" id="UP000050482">
    <property type="component" value="Unassembled WGS sequence"/>
</dbReference>
<feature type="region of interest" description="Disordered" evidence="1">
    <location>
        <begin position="16"/>
        <end position="66"/>
    </location>
</feature>
<evidence type="ECO:0000313" key="3">
    <source>
        <dbReference type="Proteomes" id="UP000050482"/>
    </source>
</evidence>
<keyword evidence="3" id="KW-1185">Reference proteome</keyword>
<dbReference type="PATRIC" id="fig|471514.4.peg.3124"/>
<name>A0A0P9CHF9_9BACL</name>
<evidence type="ECO:0000313" key="2">
    <source>
        <dbReference type="EMBL" id="KPV44935.1"/>
    </source>
</evidence>
<sequence>MPYKFDMMGKRGLCMDQELPNESFATDESSDGAPEDRSEEQARDLTGDWSEDLGEGTATEGVPQWTSPYIKPIHLITDIDSQDPDTQGLDTEEDV</sequence>
<protein>
    <submittedName>
        <fullName evidence="2">Uncharacterized protein</fullName>
    </submittedName>
</protein>
<reference evidence="2 3" key="1">
    <citation type="submission" date="2015-09" db="EMBL/GenBank/DDBJ databases">
        <title>Draft genome sequence of Alicyclobacillus ferrooxydans DSM 22381.</title>
        <authorList>
            <person name="Hemp J."/>
        </authorList>
    </citation>
    <scope>NUCLEOTIDE SEQUENCE [LARGE SCALE GENOMIC DNA]</scope>
    <source>
        <strain evidence="2 3">TC-34</strain>
    </source>
</reference>
<dbReference type="AlphaFoldDB" id="A0A0P9CHF9"/>
<organism evidence="2 3">
    <name type="scientific">Alicyclobacillus ferrooxydans</name>
    <dbReference type="NCBI Taxonomy" id="471514"/>
    <lineage>
        <taxon>Bacteria</taxon>
        <taxon>Bacillati</taxon>
        <taxon>Bacillota</taxon>
        <taxon>Bacilli</taxon>
        <taxon>Bacillales</taxon>
        <taxon>Alicyclobacillaceae</taxon>
        <taxon>Alicyclobacillus</taxon>
    </lineage>
</organism>
<comment type="caution">
    <text evidence="2">The sequence shown here is derived from an EMBL/GenBank/DDBJ whole genome shotgun (WGS) entry which is preliminary data.</text>
</comment>
<dbReference type="RefSeq" id="WP_054968043.1">
    <property type="nucleotide sequence ID" value="NZ_LJCO01000019.1"/>
</dbReference>
<proteinExistence type="predicted"/>
<dbReference type="EMBL" id="LJCO01000019">
    <property type="protein sequence ID" value="KPV44935.1"/>
    <property type="molecule type" value="Genomic_DNA"/>
</dbReference>
<gene>
    <name evidence="2" type="ORF">AN477_04840</name>
</gene>
<feature type="compositionally biased region" description="Basic and acidic residues" evidence="1">
    <location>
        <begin position="34"/>
        <end position="46"/>
    </location>
</feature>
<accession>A0A0P9CHF9</accession>
<evidence type="ECO:0000256" key="1">
    <source>
        <dbReference type="SAM" id="MobiDB-lite"/>
    </source>
</evidence>